<dbReference type="NCBIfam" id="TIGR00268">
    <property type="entry name" value="ATP-dependent sacrificial sulfur transferase LarE"/>
    <property type="match status" value="1"/>
</dbReference>
<dbReference type="OrthoDB" id="61764at2157"/>
<dbReference type="Gene3D" id="3.40.50.620">
    <property type="entry name" value="HUPs"/>
    <property type="match status" value="1"/>
</dbReference>
<comment type="caution">
    <text evidence="1">The sequence shown here is derived from an EMBL/GenBank/DDBJ whole genome shotgun (WGS) entry which is preliminary data.</text>
</comment>
<name>H1KX18_9EURY</name>
<sequence length="273" mass="31542">MEELRKKLENLKKFFKGKKVIVAYSGGVDSSLIAKIASDTTETLAITIDNGFFSDDAIKKAEIRAKKYGIKHEVIKLDAKMHELDDLIAQLKKNPTNRCYLCKKIMAIILVNEKEKLGYDLIVDGTIYDDLFEDRPGIKAFREHGIKSPLAEFKISKKDVYELSNYLDIEIPKKETCLATRIRFNQEITGEKLKRVEMAEKFLSKYIKGTLRVRDDDGIARIEVDKDEIEKFFSEEFIKIVVDELKKLGFERVSLDLEGYKRPLKNNIHKNIL</sequence>
<evidence type="ECO:0000313" key="1">
    <source>
        <dbReference type="EMBL" id="EHP88844.1"/>
    </source>
</evidence>
<organism evidence="1 2">
    <name type="scientific">Methanotorris formicicus Mc-S-70</name>
    <dbReference type="NCBI Taxonomy" id="647171"/>
    <lineage>
        <taxon>Archaea</taxon>
        <taxon>Methanobacteriati</taxon>
        <taxon>Methanobacteriota</taxon>
        <taxon>Methanomada group</taxon>
        <taxon>Methanococci</taxon>
        <taxon>Methanococcales</taxon>
        <taxon>Methanocaldococcaceae</taxon>
        <taxon>Methanotorris</taxon>
    </lineage>
</organism>
<gene>
    <name evidence="1" type="ORF">MetfoDRAFT_0341</name>
</gene>
<proteinExistence type="predicted"/>
<accession>H1KX18</accession>
<dbReference type="STRING" id="647171.MetfoDRAFT_0341"/>
<dbReference type="PIRSF" id="PIRSF006661">
    <property type="entry name" value="PP-lp_UCP006661"/>
    <property type="match status" value="1"/>
</dbReference>
<dbReference type="InterPro" id="IPR055834">
    <property type="entry name" value="DUF7411"/>
</dbReference>
<dbReference type="GO" id="GO:0016783">
    <property type="term" value="F:sulfurtransferase activity"/>
    <property type="evidence" value="ECO:0007669"/>
    <property type="project" value="InterPro"/>
</dbReference>
<dbReference type="CDD" id="cd01990">
    <property type="entry name" value="LarE-like"/>
    <property type="match status" value="1"/>
</dbReference>
<dbReference type="RefSeq" id="WP_007043787.1">
    <property type="nucleotide sequence ID" value="NZ_AGJL01000005.1"/>
</dbReference>
<dbReference type="InterPro" id="IPR052188">
    <property type="entry name" value="Ni-pincer_cofactor_biosynth"/>
</dbReference>
<keyword evidence="2" id="KW-1185">Reference proteome</keyword>
<dbReference type="Pfam" id="PF24167">
    <property type="entry name" value="DUF7411"/>
    <property type="match status" value="1"/>
</dbReference>
<dbReference type="PANTHER" id="PTHR43169">
    <property type="entry name" value="EXSB FAMILY PROTEIN"/>
    <property type="match status" value="1"/>
</dbReference>
<dbReference type="EMBL" id="AGJL01000005">
    <property type="protein sequence ID" value="EHP88844.1"/>
    <property type="molecule type" value="Genomic_DNA"/>
</dbReference>
<dbReference type="AlphaFoldDB" id="H1KX18"/>
<protein>
    <submittedName>
        <fullName evidence="1">Asparagine synthase</fullName>
    </submittedName>
</protein>
<dbReference type="PANTHER" id="PTHR43169:SF2">
    <property type="entry name" value="NAD_GMP SYNTHASE DOMAIN-CONTAINING PROTEIN"/>
    <property type="match status" value="1"/>
</dbReference>
<dbReference type="Proteomes" id="UP000003706">
    <property type="component" value="Unassembled WGS sequence"/>
</dbReference>
<evidence type="ECO:0000313" key="2">
    <source>
        <dbReference type="Proteomes" id="UP000003706"/>
    </source>
</evidence>
<dbReference type="InterPro" id="IPR005232">
    <property type="entry name" value="LarE"/>
</dbReference>
<dbReference type="PATRIC" id="fig|647171.4.peg.336"/>
<dbReference type="InterPro" id="IPR014729">
    <property type="entry name" value="Rossmann-like_a/b/a_fold"/>
</dbReference>
<reference evidence="1 2" key="1">
    <citation type="submission" date="2011-09" db="EMBL/GenBank/DDBJ databases">
        <title>The draft genome of Methanotorris formicicus Mc-S-70.</title>
        <authorList>
            <consortium name="US DOE Joint Genome Institute (JGI-PGF)"/>
            <person name="Lucas S."/>
            <person name="Han J."/>
            <person name="Lapidus A."/>
            <person name="Cheng J.-F."/>
            <person name="Goodwin L."/>
            <person name="Pitluck S."/>
            <person name="Peters L."/>
            <person name="Land M.L."/>
            <person name="Hauser L."/>
            <person name="Sieprawska-Lupa M."/>
            <person name="Takai K."/>
            <person name="Miyazaki J."/>
            <person name="Whitman W."/>
            <person name="Woyke T.J."/>
        </authorList>
    </citation>
    <scope>NUCLEOTIDE SEQUENCE [LARGE SCALE GENOMIC DNA]</scope>
    <source>
        <strain evidence="1 2">Mc-S-70</strain>
    </source>
</reference>
<dbReference type="SUPFAM" id="SSF52402">
    <property type="entry name" value="Adenine nucleotide alpha hydrolases-like"/>
    <property type="match status" value="1"/>
</dbReference>